<dbReference type="Pfam" id="PF02518">
    <property type="entry name" value="HATPase_c"/>
    <property type="match status" value="1"/>
</dbReference>
<sequence>MNTRDWPIRSKLTALVVAPVTALLALWIFATALTFGPAQGLLSAHTLLNDFGKPGEAVVAELQRERRLSVVYLAAEPAQADLVVQRRRTDEAIAELRRRISGDDLRDAASDLLDARLDRLDAALEALPDGRGQIDRREADRTDAVDLYSAMISSAFHAFAGMAALPDPELNRQALAVTAIGRSRELLGQTDAVLAGAFVSGSFAEGEHRQLVRTIVNQRFLAETAVTDLPATERAAYQRLTEQVEFRRLVQIQDLLIATVGDRPPIAADDWRADYNAVQQAMRDYELDQADGLADRSKPTAVRILVLLASAGLLGLIAVVVSVLVAVRVGRTLAGRLARLRTVLERSEQQLPELVARMRRGETVDVEQEVPAVDYGADEIGQVGRAFTAVRRTAIRAAEGEVNLRRGLNEVFLNIARRSQGLVYRQLAMLDRMERRTEDPDELAELFQVDHLATRLRRHAEDLVILAGAAPSRGWRNPVAMVDLIRGALSEVEAYRRVDIGGVQSAGLAGRTVGDLIHLLAELIENATGFSPPDTRVHVTGVRKDDGYTFEITDRGLGMSTEALADANSLLDSSPEFDPARTDRLGLFVVARLAARHRVRVRLRRSEAAGLTAVVHIPDEVVTEEPPPSGTDAPDGGQRGGSGAARREVPRRPATGPEQLVPAGTTSVTTVGEPATTGAEAVQVEVAGEIDGLPRRVRRRPSTDSRGRAGGASVPPVGAAGASRQQRATGPDEASADGRSGSTSSSPDGLIAAVPGATGPAVDGPTMRQPALGGGGDRRASSADPTPRSPEEARRVMAALQAGTARGRRVAATQVPKSEYGPGLRPKEPSDDPEPPTGTERDT</sequence>
<keyword evidence="7" id="KW-0472">Membrane</keyword>
<organism evidence="10 11">
    <name type="scientific">Salinispora arenicola</name>
    <dbReference type="NCBI Taxonomy" id="168697"/>
    <lineage>
        <taxon>Bacteria</taxon>
        <taxon>Bacillati</taxon>
        <taxon>Actinomycetota</taxon>
        <taxon>Actinomycetes</taxon>
        <taxon>Micromonosporales</taxon>
        <taxon>Micromonosporaceae</taxon>
        <taxon>Salinispora</taxon>
    </lineage>
</organism>
<protein>
    <recommendedName>
        <fullName evidence="2">histidine kinase</fullName>
        <ecNumber evidence="2">2.7.13.3</ecNumber>
    </recommendedName>
</protein>
<evidence type="ECO:0000256" key="2">
    <source>
        <dbReference type="ARBA" id="ARBA00012438"/>
    </source>
</evidence>
<feature type="transmembrane region" description="Helical" evidence="7">
    <location>
        <begin position="304"/>
        <end position="327"/>
    </location>
</feature>
<dbReference type="Pfam" id="PF08376">
    <property type="entry name" value="NIT"/>
    <property type="match status" value="1"/>
</dbReference>
<dbReference type="GO" id="GO:0005886">
    <property type="term" value="C:plasma membrane"/>
    <property type="evidence" value="ECO:0007669"/>
    <property type="project" value="TreeGrafter"/>
</dbReference>
<keyword evidence="4" id="KW-0808">Transferase</keyword>
<dbReference type="InterPro" id="IPR010910">
    <property type="entry name" value="Nitrate/nitrite_sensing_bac"/>
</dbReference>
<dbReference type="GO" id="GO:0000160">
    <property type="term" value="P:phosphorelay signal transduction system"/>
    <property type="evidence" value="ECO:0007669"/>
    <property type="project" value="TreeGrafter"/>
</dbReference>
<comment type="catalytic activity">
    <reaction evidence="1">
        <text>ATP + protein L-histidine = ADP + protein N-phospho-L-histidine.</text>
        <dbReference type="EC" id="2.7.13.3"/>
    </reaction>
</comment>
<dbReference type="GeneID" id="93771747"/>
<feature type="compositionally biased region" description="Low complexity" evidence="6">
    <location>
        <begin position="801"/>
        <end position="815"/>
    </location>
</feature>
<evidence type="ECO:0000256" key="3">
    <source>
        <dbReference type="ARBA" id="ARBA00022553"/>
    </source>
</evidence>
<reference evidence="9 12" key="2">
    <citation type="submission" date="2021-03" db="EMBL/GenBank/DDBJ databases">
        <title>Whole genome shotgun sequence of Salinispora arenicola NBRC 105043.</title>
        <authorList>
            <person name="Komaki H."/>
            <person name="Tamura T."/>
        </authorList>
    </citation>
    <scope>NUCLEOTIDE SEQUENCE [LARGE SCALE GENOMIC DNA]</scope>
    <source>
        <strain evidence="9 12">NBRC 105043</strain>
    </source>
</reference>
<evidence type="ECO:0000313" key="11">
    <source>
        <dbReference type="Proteomes" id="UP000315983"/>
    </source>
</evidence>
<dbReference type="EMBL" id="VFOL01000001">
    <property type="protein sequence ID" value="TQL37352.1"/>
    <property type="molecule type" value="Genomic_DNA"/>
</dbReference>
<dbReference type="Proteomes" id="UP000677457">
    <property type="component" value="Unassembled WGS sequence"/>
</dbReference>
<evidence type="ECO:0000313" key="10">
    <source>
        <dbReference type="EMBL" id="TQL37352.1"/>
    </source>
</evidence>
<dbReference type="PANTHER" id="PTHR45436">
    <property type="entry name" value="SENSOR HISTIDINE KINASE YKOH"/>
    <property type="match status" value="1"/>
</dbReference>
<keyword evidence="7" id="KW-1133">Transmembrane helix</keyword>
<proteinExistence type="predicted"/>
<dbReference type="InterPro" id="IPR013587">
    <property type="entry name" value="Nitrate/nitrite_sensing"/>
</dbReference>
<feature type="region of interest" description="Disordered" evidence="6">
    <location>
        <begin position="619"/>
        <end position="843"/>
    </location>
</feature>
<evidence type="ECO:0000313" key="12">
    <source>
        <dbReference type="Proteomes" id="UP000677457"/>
    </source>
</evidence>
<dbReference type="PANTHER" id="PTHR45436:SF5">
    <property type="entry name" value="SENSOR HISTIDINE KINASE TRCS"/>
    <property type="match status" value="1"/>
</dbReference>
<evidence type="ECO:0000256" key="1">
    <source>
        <dbReference type="ARBA" id="ARBA00000085"/>
    </source>
</evidence>
<feature type="compositionally biased region" description="Low complexity" evidence="6">
    <location>
        <begin position="711"/>
        <end position="723"/>
    </location>
</feature>
<feature type="compositionally biased region" description="Low complexity" evidence="6">
    <location>
        <begin position="737"/>
        <end position="749"/>
    </location>
</feature>
<dbReference type="Proteomes" id="UP000315983">
    <property type="component" value="Unassembled WGS sequence"/>
</dbReference>
<dbReference type="InterPro" id="IPR003594">
    <property type="entry name" value="HATPase_dom"/>
</dbReference>
<dbReference type="InterPro" id="IPR036890">
    <property type="entry name" value="HATPase_C_sf"/>
</dbReference>
<keyword evidence="5 10" id="KW-0418">Kinase</keyword>
<dbReference type="EMBL" id="BOQM01000034">
    <property type="protein sequence ID" value="GIM87227.1"/>
    <property type="molecule type" value="Genomic_DNA"/>
</dbReference>
<dbReference type="RefSeq" id="WP_142116405.1">
    <property type="nucleotide sequence ID" value="NZ_BOQM01000034.1"/>
</dbReference>
<evidence type="ECO:0000313" key="9">
    <source>
        <dbReference type="EMBL" id="GIM87227.1"/>
    </source>
</evidence>
<dbReference type="SMART" id="SM00387">
    <property type="entry name" value="HATPase_c"/>
    <property type="match status" value="1"/>
</dbReference>
<gene>
    <name evidence="10" type="ORF">FB564_2503</name>
    <name evidence="9" type="ORF">Sar04_39630</name>
</gene>
<dbReference type="InterPro" id="IPR050428">
    <property type="entry name" value="TCS_sensor_his_kinase"/>
</dbReference>
<dbReference type="AlphaFoldDB" id="A0A542XNH8"/>
<evidence type="ECO:0000256" key="5">
    <source>
        <dbReference type="ARBA" id="ARBA00022777"/>
    </source>
</evidence>
<evidence type="ECO:0000256" key="4">
    <source>
        <dbReference type="ARBA" id="ARBA00022679"/>
    </source>
</evidence>
<dbReference type="Gene3D" id="6.10.340.10">
    <property type="match status" value="1"/>
</dbReference>
<name>A0A542XNH8_SALAC</name>
<dbReference type="Gene3D" id="3.30.565.10">
    <property type="entry name" value="Histidine kinase-like ATPase, C-terminal domain"/>
    <property type="match status" value="1"/>
</dbReference>
<comment type="caution">
    <text evidence="10">The sequence shown here is derived from an EMBL/GenBank/DDBJ whole genome shotgun (WGS) entry which is preliminary data.</text>
</comment>
<feature type="domain" description="NIT" evidence="8">
    <location>
        <begin position="53"/>
        <end position="300"/>
    </location>
</feature>
<keyword evidence="7" id="KW-0812">Transmembrane</keyword>
<dbReference type="EC" id="2.7.13.3" evidence="2"/>
<dbReference type="PROSITE" id="PS50906">
    <property type="entry name" value="NIT"/>
    <property type="match status" value="1"/>
</dbReference>
<keyword evidence="3" id="KW-0597">Phosphoprotein</keyword>
<keyword evidence="12" id="KW-1185">Reference proteome</keyword>
<reference evidence="10 11" key="1">
    <citation type="submission" date="2019-06" db="EMBL/GenBank/DDBJ databases">
        <title>Sequencing the genomes of 1000 actinobacteria strains.</title>
        <authorList>
            <person name="Klenk H.-P."/>
        </authorList>
    </citation>
    <scope>NUCLEOTIDE SEQUENCE [LARGE SCALE GENOMIC DNA]</scope>
    <source>
        <strain evidence="10 11">DSM 44819</strain>
    </source>
</reference>
<accession>A0A542XNH8</accession>
<feature type="transmembrane region" description="Helical" evidence="7">
    <location>
        <begin position="12"/>
        <end position="35"/>
    </location>
</feature>
<evidence type="ECO:0000256" key="6">
    <source>
        <dbReference type="SAM" id="MobiDB-lite"/>
    </source>
</evidence>
<evidence type="ECO:0000259" key="8">
    <source>
        <dbReference type="PROSITE" id="PS50906"/>
    </source>
</evidence>
<evidence type="ECO:0000256" key="7">
    <source>
        <dbReference type="SAM" id="Phobius"/>
    </source>
</evidence>
<dbReference type="GO" id="GO:0004673">
    <property type="term" value="F:protein histidine kinase activity"/>
    <property type="evidence" value="ECO:0007669"/>
    <property type="project" value="UniProtKB-EC"/>
</dbReference>
<dbReference type="SUPFAM" id="SSF55874">
    <property type="entry name" value="ATPase domain of HSP90 chaperone/DNA topoisomerase II/histidine kinase"/>
    <property type="match status" value="1"/>
</dbReference>